<dbReference type="InterPro" id="IPR014001">
    <property type="entry name" value="Helicase_ATP-bd"/>
</dbReference>
<evidence type="ECO:0000256" key="4">
    <source>
        <dbReference type="ARBA" id="ARBA00022840"/>
    </source>
</evidence>
<accession>A0A6C0LR65</accession>
<evidence type="ECO:0000313" key="7">
    <source>
        <dbReference type="EMBL" id="QHU33239.1"/>
    </source>
</evidence>
<evidence type="ECO:0008006" key="8">
    <source>
        <dbReference type="Google" id="ProtNLM"/>
    </source>
</evidence>
<evidence type="ECO:0000259" key="5">
    <source>
        <dbReference type="PROSITE" id="PS51192"/>
    </source>
</evidence>
<dbReference type="CDD" id="cd17917">
    <property type="entry name" value="DEXHc_RHA-like"/>
    <property type="match status" value="1"/>
</dbReference>
<keyword evidence="4" id="KW-0067">ATP-binding</keyword>
<evidence type="ECO:0000256" key="2">
    <source>
        <dbReference type="ARBA" id="ARBA00022801"/>
    </source>
</evidence>
<feature type="domain" description="Helicase ATP-binding" evidence="5">
    <location>
        <begin position="599"/>
        <end position="801"/>
    </location>
</feature>
<dbReference type="InterPro" id="IPR027417">
    <property type="entry name" value="P-loop_NTPase"/>
</dbReference>
<dbReference type="CDD" id="cd18791">
    <property type="entry name" value="SF2_C_RHA"/>
    <property type="match status" value="1"/>
</dbReference>
<organism evidence="7">
    <name type="scientific">viral metagenome</name>
    <dbReference type="NCBI Taxonomy" id="1070528"/>
    <lineage>
        <taxon>unclassified sequences</taxon>
        <taxon>metagenomes</taxon>
        <taxon>organismal metagenomes</taxon>
    </lineage>
</organism>
<evidence type="ECO:0000256" key="3">
    <source>
        <dbReference type="ARBA" id="ARBA00022806"/>
    </source>
</evidence>
<dbReference type="PROSITE" id="PS51194">
    <property type="entry name" value="HELICASE_CTER"/>
    <property type="match status" value="1"/>
</dbReference>
<dbReference type="PANTHER" id="PTHR18934">
    <property type="entry name" value="ATP-DEPENDENT RNA HELICASE"/>
    <property type="match status" value="1"/>
</dbReference>
<keyword evidence="2" id="KW-0378">Hydrolase</keyword>
<reference evidence="7" key="1">
    <citation type="journal article" date="2020" name="Nature">
        <title>Giant virus diversity and host interactions through global metagenomics.</title>
        <authorList>
            <person name="Schulz F."/>
            <person name="Roux S."/>
            <person name="Paez-Espino D."/>
            <person name="Jungbluth S."/>
            <person name="Walsh D.A."/>
            <person name="Denef V.J."/>
            <person name="McMahon K.D."/>
            <person name="Konstantinidis K.T."/>
            <person name="Eloe-Fadrosh E.A."/>
            <person name="Kyrpides N.C."/>
            <person name="Woyke T."/>
        </authorList>
    </citation>
    <scope>NUCLEOTIDE SEQUENCE</scope>
    <source>
        <strain evidence="7">GVMAG-S-1014582-52</strain>
    </source>
</reference>
<dbReference type="GO" id="GO:0005524">
    <property type="term" value="F:ATP binding"/>
    <property type="evidence" value="ECO:0007669"/>
    <property type="project" value="UniProtKB-KW"/>
</dbReference>
<dbReference type="InterPro" id="IPR001650">
    <property type="entry name" value="Helicase_C-like"/>
</dbReference>
<dbReference type="GO" id="GO:0004386">
    <property type="term" value="F:helicase activity"/>
    <property type="evidence" value="ECO:0007669"/>
    <property type="project" value="UniProtKB-KW"/>
</dbReference>
<name>A0A6C0LR65_9ZZZZ</name>
<evidence type="ECO:0000259" key="6">
    <source>
        <dbReference type="PROSITE" id="PS51194"/>
    </source>
</evidence>
<proteinExistence type="predicted"/>
<dbReference type="EMBL" id="MN740556">
    <property type="protein sequence ID" value="QHU33239.1"/>
    <property type="molecule type" value="Genomic_DNA"/>
</dbReference>
<keyword evidence="3" id="KW-0347">Helicase</keyword>
<protein>
    <recommendedName>
        <fullName evidence="8">Helicase C-terminal domain-containing protein</fullName>
    </recommendedName>
</protein>
<keyword evidence="1" id="KW-0547">Nucleotide-binding</keyword>
<dbReference type="GO" id="GO:0003723">
    <property type="term" value="F:RNA binding"/>
    <property type="evidence" value="ECO:0007669"/>
    <property type="project" value="TreeGrafter"/>
</dbReference>
<dbReference type="SMART" id="SM00487">
    <property type="entry name" value="DEXDc"/>
    <property type="match status" value="1"/>
</dbReference>
<dbReference type="Gene3D" id="3.40.50.300">
    <property type="entry name" value="P-loop containing nucleotide triphosphate hydrolases"/>
    <property type="match status" value="2"/>
</dbReference>
<dbReference type="Pfam" id="PF00271">
    <property type="entry name" value="Helicase_C"/>
    <property type="match status" value="1"/>
</dbReference>
<dbReference type="SUPFAM" id="SSF52540">
    <property type="entry name" value="P-loop containing nucleoside triphosphate hydrolases"/>
    <property type="match status" value="1"/>
</dbReference>
<dbReference type="PANTHER" id="PTHR18934:SF91">
    <property type="entry name" value="PRE-MRNA-SPLICING FACTOR ATP-DEPENDENT RNA HELICASE PRP16"/>
    <property type="match status" value="1"/>
</dbReference>
<dbReference type="PROSITE" id="PS51192">
    <property type="entry name" value="HELICASE_ATP_BIND_1"/>
    <property type="match status" value="1"/>
</dbReference>
<dbReference type="GO" id="GO:0016787">
    <property type="term" value="F:hydrolase activity"/>
    <property type="evidence" value="ECO:0007669"/>
    <property type="project" value="UniProtKB-KW"/>
</dbReference>
<feature type="domain" description="Helicase C-terminal" evidence="6">
    <location>
        <begin position="858"/>
        <end position="1052"/>
    </location>
</feature>
<evidence type="ECO:0000256" key="1">
    <source>
        <dbReference type="ARBA" id="ARBA00022741"/>
    </source>
</evidence>
<dbReference type="SMART" id="SM00490">
    <property type="entry name" value="HELICc"/>
    <property type="match status" value="1"/>
</dbReference>
<sequence>MSITIIDWNNFSYNWIGKNDSRYLFIKKNLIEIIFPNLNDVDQNLLFNNFILLINVIYIKFNMKGYDDQFWYQLQQNNMLDMKALLNMMLPFILENNGIDPRKNLRSLKDLYLEKNEGKYVYTNSQYNRCIRRNNNTIILRPFIKEYFLQNIKMLLMTIDSVSHKLYINWVDIVPILMNEYNESNIYIETKKKLETQPITYPLYDGYIDMQPGLSIGDIYNTISNHLFHEIKNHKWLIYDLNFDGEIIPAIRYFEIIFTLKNVWDGKMWSQLNDDSINLFRQEWNTFINNRSENGIQTMGYFYFFFQKYHKNAEQLIRNKQLIRVKLPSNIDEDDVEDYDFTTNYVEHAKEGLAKVPIEELYIFLLDQFNDFKKTWFYYSIYINKKNTLNIVNNQKIYVTHKNVYNFAKSLIHYDVQEQYVEMAKYWYGLTPVLTRRIIARLLKQEKTQLWFVITGYLRRIYNTDSSNISDIIYSEIRNKFLIEIIMESLIYHGMLSEFRPQRTITDNNIIRSKVGINNDNAVKLYKYSQMKLIHFNEIKKSLFENEAYYFITNKTYGQLQSFKSKKNAAAKKYFDYLTSEQIWTFTYAMNWLSQVNFYHHYLHNRVIYVTGATGVGKSTQVPKLLIYCQKMLDYRINGKIICTQPRVSPTVGNAETISRELGVPIISYNEEYDQNIPTNNYYVQFKYKDNNHVSNISSFFRIVTDGTLLEEIKKSPFLSLSKSIGGAVTSSLKEYTNGNIYDIIIVDEAHEHNMNMDLILTFVRDAIYVNNSLKLVIVSATMDDDEPIYRRYYRDINDNRMYPLNMFIVNNSYDRVNIDRRIHISAPGQTTQAVIKDVYLNKQESDSINENNFVKKGIEKAIQLANETNNGDILLFMSGQKDIQESEKEINAKIPADIICLGFYSAMGEERRDLIMKLDQKLRDFTRYKEDINLEEENITRRLPRGTYKRAIIVATNIAEASITLVSLKYVIDTGYAKVNVYDPMRDVNDLKTLPISDSSSKQRRGRVGRVSSGEVYYLYDREKITNNKTFYQIANSDIIDTIVSLLKSDILDYPIINEINDINQIENLNKIQQNGNQITNIYDVLINPLPYIDIITKQYIHNNSSIYSYYGKHKASIKIESLNDYLIANHDDYDYQINMIFSSRCYTGYDEIKLRDNNLQFYLIHPDENIIKRDPYFGTMIGLKYNPSVDVSYYNYILENNNLSQMNINSFTKKIENEEFHFGKFDLAIQNATMLSLIAYINNYDPSSDEFEKLQPNYNKEYMNLNIVKNYFMNLHELYHTDYVLIRTLFCTKIDEIKTIIANYDVRELLWYAYGVPYQIEDDIIAVNLLLSIADTISILSPHVTGQSFIKLFFDINHDDKGDIHQLWKLWNQIKQLLIKNNVYTFDNIDKYIAKFKILKDKYNRNEKIEELSNFTIINNMYQTGKINGEHDIYNYIKLVQDSSISNINIVYSIMDIISNMYHMDSKILRNFIDNYYSKIIGLNRQKFIYQYEIEHGLKDDNKIDNVLEWIKNHLQFSKINVNQDRQNKIDLLMETYTRAYSTNLIYNTSRYYVKVNTGTIIDLFTWSSFNLTEQTFLDTIDKTRFMIYTYENSNSDKNHICYLTPVKIEWILSLNPIYYYQLLFINNERLNVLEKNNIDGSVIIKKLLPHLQNKFDKSNLISYLNIINDPILSRMIMSNLNKKLN</sequence>